<dbReference type="GO" id="GO:0022857">
    <property type="term" value="F:transmembrane transporter activity"/>
    <property type="evidence" value="ECO:0007669"/>
    <property type="project" value="TreeGrafter"/>
</dbReference>
<feature type="region of interest" description="Disordered" evidence="4">
    <location>
        <begin position="1"/>
        <end position="26"/>
    </location>
</feature>
<sequence length="267" mass="28164">MPRELDELQRKEAPAAGNLGSPTGRPRITADAVHKAYQVGDDTLEILHGVSLAVEEGELVAVMGPSGSGKSTLLYCLAGLEEPTSGAVSLAGKELGPLSRADLARMRRTSVGFVFQSYNLIPTLTARQNVALPYTLNKAKAPTALIDQTLTTVGLADRMDARPPSMSGGEQQRVALARVLAQRPQVLFADEPTGALDSRTGDVVLQELVQIAHQSDSCGLIVTHDPSVAAACDRVLFLRDGRLAGELTGATIEEVSAVLADLSQTED</sequence>
<name>A0A1Q2CS10_9ACTN</name>
<dbReference type="RefSeq" id="WP_077687264.1">
    <property type="nucleotide sequence ID" value="NZ_CP019606.1"/>
</dbReference>
<dbReference type="KEGG" id="tes:BW730_16840"/>
<dbReference type="GO" id="GO:0098796">
    <property type="term" value="C:membrane protein complex"/>
    <property type="evidence" value="ECO:0007669"/>
    <property type="project" value="UniProtKB-ARBA"/>
</dbReference>
<dbReference type="CDD" id="cd03255">
    <property type="entry name" value="ABC_MJ0796_LolCDE_FtsE"/>
    <property type="match status" value="1"/>
</dbReference>
<feature type="compositionally biased region" description="Basic and acidic residues" evidence="4">
    <location>
        <begin position="1"/>
        <end position="13"/>
    </location>
</feature>
<dbReference type="Pfam" id="PF00005">
    <property type="entry name" value="ABC_tran"/>
    <property type="match status" value="1"/>
</dbReference>
<dbReference type="OrthoDB" id="3176024at2"/>
<dbReference type="InterPro" id="IPR027417">
    <property type="entry name" value="P-loop_NTPase"/>
</dbReference>
<dbReference type="AlphaFoldDB" id="A0A1Q2CS10"/>
<dbReference type="GO" id="GO:0005886">
    <property type="term" value="C:plasma membrane"/>
    <property type="evidence" value="ECO:0007669"/>
    <property type="project" value="TreeGrafter"/>
</dbReference>
<proteinExistence type="predicted"/>
<dbReference type="PROSITE" id="PS50893">
    <property type="entry name" value="ABC_TRANSPORTER_2"/>
    <property type="match status" value="1"/>
</dbReference>
<dbReference type="InterPro" id="IPR017871">
    <property type="entry name" value="ABC_transporter-like_CS"/>
</dbReference>
<dbReference type="SUPFAM" id="SSF52540">
    <property type="entry name" value="P-loop containing nucleoside triphosphate hydrolases"/>
    <property type="match status" value="1"/>
</dbReference>
<feature type="domain" description="ABC transporter" evidence="5">
    <location>
        <begin position="28"/>
        <end position="265"/>
    </location>
</feature>
<dbReference type="EMBL" id="CP019606">
    <property type="protein sequence ID" value="AQP48913.1"/>
    <property type="molecule type" value="Genomic_DNA"/>
</dbReference>
<dbReference type="SMART" id="SM00382">
    <property type="entry name" value="AAA"/>
    <property type="match status" value="1"/>
</dbReference>
<dbReference type="GO" id="GO:0005524">
    <property type="term" value="F:ATP binding"/>
    <property type="evidence" value="ECO:0007669"/>
    <property type="project" value="UniProtKB-KW"/>
</dbReference>
<evidence type="ECO:0000313" key="6">
    <source>
        <dbReference type="EMBL" id="AQP48913.1"/>
    </source>
</evidence>
<evidence type="ECO:0000259" key="5">
    <source>
        <dbReference type="PROSITE" id="PS50893"/>
    </source>
</evidence>
<dbReference type="InterPro" id="IPR003439">
    <property type="entry name" value="ABC_transporter-like_ATP-bd"/>
</dbReference>
<dbReference type="PROSITE" id="PS00211">
    <property type="entry name" value="ABC_TRANSPORTER_1"/>
    <property type="match status" value="1"/>
</dbReference>
<keyword evidence="2" id="KW-0547">Nucleotide-binding</keyword>
<dbReference type="InterPro" id="IPR015854">
    <property type="entry name" value="ABC_transpr_LolD-like"/>
</dbReference>
<dbReference type="Proteomes" id="UP000188145">
    <property type="component" value="Chromosome"/>
</dbReference>
<evidence type="ECO:0000256" key="4">
    <source>
        <dbReference type="SAM" id="MobiDB-lite"/>
    </source>
</evidence>
<protein>
    <submittedName>
        <fullName evidence="6">ABC transporter</fullName>
    </submittedName>
</protein>
<keyword evidence="7" id="KW-1185">Reference proteome</keyword>
<evidence type="ECO:0000313" key="7">
    <source>
        <dbReference type="Proteomes" id="UP000188145"/>
    </source>
</evidence>
<dbReference type="PANTHER" id="PTHR24220">
    <property type="entry name" value="IMPORT ATP-BINDING PROTEIN"/>
    <property type="match status" value="1"/>
</dbReference>
<dbReference type="PANTHER" id="PTHR24220:SF685">
    <property type="entry name" value="ABC TRANSPORTER RELATED"/>
    <property type="match status" value="1"/>
</dbReference>
<keyword evidence="3" id="KW-0067">ATP-binding</keyword>
<dbReference type="InterPro" id="IPR017911">
    <property type="entry name" value="MacB-like_ATP-bd"/>
</dbReference>
<dbReference type="GO" id="GO:0016887">
    <property type="term" value="F:ATP hydrolysis activity"/>
    <property type="evidence" value="ECO:0007669"/>
    <property type="project" value="InterPro"/>
</dbReference>
<evidence type="ECO:0000256" key="1">
    <source>
        <dbReference type="ARBA" id="ARBA00022448"/>
    </source>
</evidence>
<dbReference type="STRING" id="1332264.BW730_16840"/>
<dbReference type="InterPro" id="IPR003593">
    <property type="entry name" value="AAA+_ATPase"/>
</dbReference>
<evidence type="ECO:0000256" key="3">
    <source>
        <dbReference type="ARBA" id="ARBA00022840"/>
    </source>
</evidence>
<evidence type="ECO:0000256" key="2">
    <source>
        <dbReference type="ARBA" id="ARBA00022741"/>
    </source>
</evidence>
<reference evidence="7" key="1">
    <citation type="submission" date="2017-02" db="EMBL/GenBank/DDBJ databases">
        <title>Tessaracoccus aquaemaris sp. nov., isolated from the intestine of a Korean rockfish, Sebastes schlegelii, in a marine aquaculture pond.</title>
        <authorList>
            <person name="Tak E.J."/>
            <person name="Bae J.-W."/>
        </authorList>
    </citation>
    <scope>NUCLEOTIDE SEQUENCE [LARGE SCALE GENOMIC DNA]</scope>
    <source>
        <strain evidence="7">NSG39</strain>
    </source>
</reference>
<keyword evidence="1" id="KW-0813">Transport</keyword>
<dbReference type="Gene3D" id="3.40.50.300">
    <property type="entry name" value="P-loop containing nucleotide triphosphate hydrolases"/>
    <property type="match status" value="1"/>
</dbReference>
<gene>
    <name evidence="6" type="ORF">BW730_16840</name>
</gene>
<dbReference type="FunFam" id="3.40.50.300:FF:000032">
    <property type="entry name" value="Export ABC transporter ATP-binding protein"/>
    <property type="match status" value="1"/>
</dbReference>
<organism evidence="6 7">
    <name type="scientific">Tessaracoccus aquimaris</name>
    <dbReference type="NCBI Taxonomy" id="1332264"/>
    <lineage>
        <taxon>Bacteria</taxon>
        <taxon>Bacillati</taxon>
        <taxon>Actinomycetota</taxon>
        <taxon>Actinomycetes</taxon>
        <taxon>Propionibacteriales</taxon>
        <taxon>Propionibacteriaceae</taxon>
        <taxon>Tessaracoccus</taxon>
    </lineage>
</organism>
<accession>A0A1Q2CS10</accession>